<keyword evidence="2" id="KW-1185">Reference proteome</keyword>
<accession>A0A225VZS7</accession>
<gene>
    <name evidence="1" type="ORF">PHMEG_00016240</name>
</gene>
<evidence type="ECO:0000313" key="1">
    <source>
        <dbReference type="EMBL" id="OWZ10835.1"/>
    </source>
</evidence>
<protein>
    <submittedName>
        <fullName evidence="1">Uncharacterized protein</fullName>
    </submittedName>
</protein>
<name>A0A225VZS7_9STRA</name>
<dbReference type="EMBL" id="NBNE01002313">
    <property type="protein sequence ID" value="OWZ10835.1"/>
    <property type="molecule type" value="Genomic_DNA"/>
</dbReference>
<reference evidence="2" key="1">
    <citation type="submission" date="2017-03" db="EMBL/GenBank/DDBJ databases">
        <title>Phytopthora megakarya and P. palmivora, two closely related causual agents of cacao black pod achieved similar genome size and gene model numbers by different mechanisms.</title>
        <authorList>
            <person name="Ali S."/>
            <person name="Shao J."/>
            <person name="Larry D.J."/>
            <person name="Kronmiller B."/>
            <person name="Shen D."/>
            <person name="Strem M.D."/>
            <person name="Melnick R.L."/>
            <person name="Guiltinan M.J."/>
            <person name="Tyler B.M."/>
            <person name="Meinhardt L.W."/>
            <person name="Bailey B.A."/>
        </authorList>
    </citation>
    <scope>NUCLEOTIDE SEQUENCE [LARGE SCALE GENOMIC DNA]</scope>
    <source>
        <strain evidence="2">zdho120</strain>
    </source>
</reference>
<sequence length="125" mass="13805">MSHSTHCRRRRSKFCKQVHDPGRCEVFQELTELVRTNVDKKDIAPKIQTLLFGSPSTLTGLIQNGLSQLAETAIEAECVYAFVGECECPLKRQVNCMVSTESGLKGSNNLGGVDIVRSTDDSLEM</sequence>
<organism evidence="1 2">
    <name type="scientific">Phytophthora megakarya</name>
    <dbReference type="NCBI Taxonomy" id="4795"/>
    <lineage>
        <taxon>Eukaryota</taxon>
        <taxon>Sar</taxon>
        <taxon>Stramenopiles</taxon>
        <taxon>Oomycota</taxon>
        <taxon>Peronosporomycetes</taxon>
        <taxon>Peronosporales</taxon>
        <taxon>Peronosporaceae</taxon>
        <taxon>Phytophthora</taxon>
    </lineage>
</organism>
<evidence type="ECO:0000313" key="2">
    <source>
        <dbReference type="Proteomes" id="UP000198211"/>
    </source>
</evidence>
<comment type="caution">
    <text evidence="1">The sequence shown here is derived from an EMBL/GenBank/DDBJ whole genome shotgun (WGS) entry which is preliminary data.</text>
</comment>
<dbReference type="AlphaFoldDB" id="A0A225VZS7"/>
<dbReference type="Proteomes" id="UP000198211">
    <property type="component" value="Unassembled WGS sequence"/>
</dbReference>
<proteinExistence type="predicted"/>